<protein>
    <submittedName>
        <fullName evidence="2">Uncharacterized protein</fullName>
    </submittedName>
</protein>
<keyword evidence="1" id="KW-0812">Transmembrane</keyword>
<dbReference type="EMBL" id="BK032818">
    <property type="protein sequence ID" value="DAF61903.1"/>
    <property type="molecule type" value="Genomic_DNA"/>
</dbReference>
<proteinExistence type="predicted"/>
<feature type="transmembrane region" description="Helical" evidence="1">
    <location>
        <begin position="29"/>
        <end position="49"/>
    </location>
</feature>
<name>A0A8S5TFY9_9CAUD</name>
<keyword evidence="1" id="KW-1133">Transmembrane helix</keyword>
<accession>A0A8S5TFY9</accession>
<evidence type="ECO:0000256" key="1">
    <source>
        <dbReference type="SAM" id="Phobius"/>
    </source>
</evidence>
<organism evidence="2">
    <name type="scientific">Siphoviridae sp. ctP0x5</name>
    <dbReference type="NCBI Taxonomy" id="2827863"/>
    <lineage>
        <taxon>Viruses</taxon>
        <taxon>Duplodnaviria</taxon>
        <taxon>Heunggongvirae</taxon>
        <taxon>Uroviricota</taxon>
        <taxon>Caudoviricetes</taxon>
    </lineage>
</organism>
<keyword evidence="1" id="KW-0472">Membrane</keyword>
<sequence length="56" mass="6544">MLSVVYPKDILFLLTLRKDRPYQGTISCVYAHAHILHILLFFLIGIIDLRNILFSQ</sequence>
<evidence type="ECO:0000313" key="2">
    <source>
        <dbReference type="EMBL" id="DAF61903.1"/>
    </source>
</evidence>
<reference evidence="2" key="1">
    <citation type="journal article" date="2021" name="Proc. Natl. Acad. Sci. U.S.A.">
        <title>A Catalog of Tens of Thousands of Viruses from Human Metagenomes Reveals Hidden Associations with Chronic Diseases.</title>
        <authorList>
            <person name="Tisza M.J."/>
            <person name="Buck C.B."/>
        </authorList>
    </citation>
    <scope>NUCLEOTIDE SEQUENCE</scope>
    <source>
        <strain evidence="2">CtP0x5</strain>
    </source>
</reference>